<dbReference type="Gene3D" id="2.120.10.10">
    <property type="match status" value="2"/>
</dbReference>
<dbReference type="EMBL" id="UINC01030474">
    <property type="protein sequence ID" value="SVB14934.1"/>
    <property type="molecule type" value="Genomic_DNA"/>
</dbReference>
<organism evidence="2">
    <name type="scientific">marine metagenome</name>
    <dbReference type="NCBI Taxonomy" id="408172"/>
    <lineage>
        <taxon>unclassified sequences</taxon>
        <taxon>metagenomes</taxon>
        <taxon>ecological metagenomes</taxon>
    </lineage>
</organism>
<accession>A0A382BMN1</accession>
<feature type="non-terminal residue" evidence="2">
    <location>
        <position position="566"/>
    </location>
</feature>
<protein>
    <recommendedName>
        <fullName evidence="3">Sialidase domain-containing protein</fullName>
    </recommendedName>
</protein>
<name>A0A382BMN1_9ZZZZ</name>
<dbReference type="SUPFAM" id="SSF50939">
    <property type="entry name" value="Sialidases"/>
    <property type="match status" value="1"/>
</dbReference>
<feature type="region of interest" description="Disordered" evidence="1">
    <location>
        <begin position="94"/>
        <end position="121"/>
    </location>
</feature>
<proteinExistence type="predicted"/>
<evidence type="ECO:0008006" key="3">
    <source>
        <dbReference type="Google" id="ProtNLM"/>
    </source>
</evidence>
<reference evidence="2" key="1">
    <citation type="submission" date="2018-05" db="EMBL/GenBank/DDBJ databases">
        <authorList>
            <person name="Lanie J.A."/>
            <person name="Ng W.-L."/>
            <person name="Kazmierczak K.M."/>
            <person name="Andrzejewski T.M."/>
            <person name="Davidsen T.M."/>
            <person name="Wayne K.J."/>
            <person name="Tettelin H."/>
            <person name="Glass J.I."/>
            <person name="Rusch D."/>
            <person name="Podicherti R."/>
            <person name="Tsui H.-C.T."/>
            <person name="Winkler M.E."/>
        </authorList>
    </citation>
    <scope>NUCLEOTIDE SEQUENCE</scope>
</reference>
<evidence type="ECO:0000313" key="2">
    <source>
        <dbReference type="EMBL" id="SVB14934.1"/>
    </source>
</evidence>
<sequence>MNIRVTSITLALLLILNSVVLAETTTQFIRDGEETSIVTLYLEEDVTDDGTRVEFPNAEVLDASYVVSGGADQDGNYAEDVSVTISGTTWEYSGEGYGPLGQQDEFSDGASKRSASFSNGDGGETSLKLLLPVNATITDAEVTLAGLPPAGELGDYQLTSENTNGGSYSTYPSVVIDGSDTFAVWQDDGNLENKDISNLYKILFNSRGSSWDDPTVLYNNDNNYVLSEPTIAGDSDYLAVSWLSSGNLQGMYSTNEGNSWSDVITYDSEYYIYYHDLEVEDEELYLTLSIYAPNDDGEYDYKIYFSKSDDNGATWTTPLEVSDSNTASRNMYPKMDVDGSDVHISWLGSPSGTDLSIYYSTSSNGGSSFSTGSQLSGTANTIDVDVTADGDSIVVSWIESGTSTDETYVVKARSSSNGGSSFNSEITVSSTDDADVNAVRSTNDGGNNFYISWTRTDNNDNLNIVVSRSANSGTSWNSAVEIDGVGDAEQRGLGFIDADSSKIVALWVDVYDGDGASSDPDIYCSYSSNDGSSWSDLEEIGSDQYYEADSFAPALAYSNDYVYAVY</sequence>
<dbReference type="AlphaFoldDB" id="A0A382BMN1"/>
<evidence type="ECO:0000256" key="1">
    <source>
        <dbReference type="SAM" id="MobiDB-lite"/>
    </source>
</evidence>
<gene>
    <name evidence="2" type="ORF">METZ01_LOCUS167788</name>
</gene>
<dbReference type="InterPro" id="IPR036278">
    <property type="entry name" value="Sialidase_sf"/>
</dbReference>
<dbReference type="CDD" id="cd15482">
    <property type="entry name" value="Sialidase_non-viral"/>
    <property type="match status" value="1"/>
</dbReference>